<comment type="caution">
    <text evidence="1">The sequence shown here is derived from an EMBL/GenBank/DDBJ whole genome shotgun (WGS) entry which is preliminary data.</text>
</comment>
<evidence type="ECO:0000313" key="1">
    <source>
        <dbReference type="EMBL" id="EMI22441.1"/>
    </source>
</evidence>
<dbReference type="EMBL" id="ANOG01000100">
    <property type="protein sequence ID" value="EMI22441.1"/>
    <property type="molecule type" value="Genomic_DNA"/>
</dbReference>
<evidence type="ECO:0000313" key="2">
    <source>
        <dbReference type="Proteomes" id="UP000011991"/>
    </source>
</evidence>
<proteinExistence type="predicted"/>
<protein>
    <submittedName>
        <fullName evidence="1">Uncharacterized protein</fullName>
    </submittedName>
</protein>
<name>M5RTB7_9BACT</name>
<reference evidence="1 2" key="1">
    <citation type="journal article" date="2013" name="Mar. Genomics">
        <title>Expression of sulfatases in Rhodopirellula baltica and the diversity of sulfatases in the genus Rhodopirellula.</title>
        <authorList>
            <person name="Wegner C.E."/>
            <person name="Richter-Heitmann T."/>
            <person name="Klindworth A."/>
            <person name="Klockow C."/>
            <person name="Richter M."/>
            <person name="Achstetter T."/>
            <person name="Glockner F.O."/>
            <person name="Harder J."/>
        </authorList>
    </citation>
    <scope>NUCLEOTIDE SEQUENCE [LARGE SCALE GENOMIC DNA]</scope>
    <source>
        <strain evidence="1 2">SM1</strain>
    </source>
</reference>
<dbReference type="AlphaFoldDB" id="M5RTB7"/>
<gene>
    <name evidence="1" type="ORF">RMSM_00625</name>
</gene>
<sequence length="89" mass="10182">MSLTMTLSISDGFLRGGIRFLFGAIRESDYDNTRLFGKNSFVTFGNARPVATVARFGWPRFVERHAAFLDIACRQYTRSTHLIFNEANR</sequence>
<organism evidence="1 2">
    <name type="scientific">Rhodopirellula maiorica SM1</name>
    <dbReference type="NCBI Taxonomy" id="1265738"/>
    <lineage>
        <taxon>Bacteria</taxon>
        <taxon>Pseudomonadati</taxon>
        <taxon>Planctomycetota</taxon>
        <taxon>Planctomycetia</taxon>
        <taxon>Pirellulales</taxon>
        <taxon>Pirellulaceae</taxon>
        <taxon>Novipirellula</taxon>
    </lineage>
</organism>
<dbReference type="Proteomes" id="UP000011991">
    <property type="component" value="Unassembled WGS sequence"/>
</dbReference>
<keyword evidence="2" id="KW-1185">Reference proteome</keyword>
<accession>M5RTB7</accession>